<evidence type="ECO:0000256" key="1">
    <source>
        <dbReference type="SAM" id="MobiDB-lite"/>
    </source>
</evidence>
<sequence length="204" mass="21437">MGDAGAPRRRHRDTSEGALAATCKQEGSSSSKREGETPERCALGSLSAPGAQRKRADGVPEAPLEGGVEGDGSPEPSRQAPSAPLSEAAVAASAPVHAADAAEDAPRPHDNAAPAKKRAKTSGLRAQQQQRQGGGHVKQKKKTKKKKKKAPPPPPPPPPQPPSSPPSLSPASHSWYSLHRQCVHQTLSMHVYNSKRDICVTDVF</sequence>
<gene>
    <name evidence="2" type="ORF">JKP88DRAFT_306679</name>
</gene>
<name>A0A836CJF4_9STRA</name>
<proteinExistence type="predicted"/>
<feature type="compositionally biased region" description="Low complexity" evidence="1">
    <location>
        <begin position="80"/>
        <end position="99"/>
    </location>
</feature>
<feature type="region of interest" description="Disordered" evidence="1">
    <location>
        <begin position="1"/>
        <end position="173"/>
    </location>
</feature>
<evidence type="ECO:0000313" key="3">
    <source>
        <dbReference type="Proteomes" id="UP000664859"/>
    </source>
</evidence>
<reference evidence="2" key="1">
    <citation type="submission" date="2021-02" db="EMBL/GenBank/DDBJ databases">
        <title>First Annotated Genome of the Yellow-green Alga Tribonema minus.</title>
        <authorList>
            <person name="Mahan K.M."/>
        </authorList>
    </citation>
    <scope>NUCLEOTIDE SEQUENCE</scope>
    <source>
        <strain evidence="2">UTEX B ZZ1240</strain>
    </source>
</reference>
<feature type="compositionally biased region" description="Pro residues" evidence="1">
    <location>
        <begin position="151"/>
        <end position="168"/>
    </location>
</feature>
<comment type="caution">
    <text evidence="2">The sequence shown here is derived from an EMBL/GenBank/DDBJ whole genome shotgun (WGS) entry which is preliminary data.</text>
</comment>
<feature type="compositionally biased region" description="Basic residues" evidence="1">
    <location>
        <begin position="137"/>
        <end position="150"/>
    </location>
</feature>
<dbReference type="AlphaFoldDB" id="A0A836CJF4"/>
<accession>A0A836CJF4</accession>
<dbReference type="EMBL" id="JAFCMP010000084">
    <property type="protein sequence ID" value="KAG5187704.1"/>
    <property type="molecule type" value="Genomic_DNA"/>
</dbReference>
<organism evidence="2 3">
    <name type="scientific">Tribonema minus</name>
    <dbReference type="NCBI Taxonomy" id="303371"/>
    <lineage>
        <taxon>Eukaryota</taxon>
        <taxon>Sar</taxon>
        <taxon>Stramenopiles</taxon>
        <taxon>Ochrophyta</taxon>
        <taxon>PX clade</taxon>
        <taxon>Xanthophyceae</taxon>
        <taxon>Tribonematales</taxon>
        <taxon>Tribonemataceae</taxon>
        <taxon>Tribonema</taxon>
    </lineage>
</organism>
<keyword evidence="3" id="KW-1185">Reference proteome</keyword>
<protein>
    <submittedName>
        <fullName evidence="2">Uncharacterized protein</fullName>
    </submittedName>
</protein>
<dbReference type="Proteomes" id="UP000664859">
    <property type="component" value="Unassembled WGS sequence"/>
</dbReference>
<evidence type="ECO:0000313" key="2">
    <source>
        <dbReference type="EMBL" id="KAG5187704.1"/>
    </source>
</evidence>